<dbReference type="GO" id="GO:0022857">
    <property type="term" value="F:transmembrane transporter activity"/>
    <property type="evidence" value="ECO:0007669"/>
    <property type="project" value="InterPro"/>
</dbReference>
<evidence type="ECO:0000256" key="3">
    <source>
        <dbReference type="SAM" id="MobiDB-lite"/>
    </source>
</evidence>
<feature type="transmembrane region" description="Helical" evidence="4">
    <location>
        <begin position="291"/>
        <end position="312"/>
    </location>
</feature>
<keyword evidence="4" id="KW-0472">Membrane</keyword>
<dbReference type="AlphaFoldDB" id="A0A8E2E274"/>
<feature type="transmembrane region" description="Helical" evidence="4">
    <location>
        <begin position="185"/>
        <end position="206"/>
    </location>
</feature>
<dbReference type="InterPro" id="IPR020846">
    <property type="entry name" value="MFS_dom"/>
</dbReference>
<dbReference type="InterPro" id="IPR011701">
    <property type="entry name" value="MFS"/>
</dbReference>
<evidence type="ECO:0000256" key="1">
    <source>
        <dbReference type="ARBA" id="ARBA00004141"/>
    </source>
</evidence>
<evidence type="ECO:0000313" key="6">
    <source>
        <dbReference type="EMBL" id="OCK76027.1"/>
    </source>
</evidence>
<sequence>MDNTTTTELGVSNHRQNGTDATAIGQFDRGDSQSDIQSQNQEFYLPPVDRGRDAWLFLAAAFIVEMLVWGFPFAFGVFQEYYGTHAPFADSGKIAIIGTCAMGIMYLSAPLIFGLLQRFPKTRTPAIGVGLVTMSLALGLSSLSTTVTHLIVSQGILYAIGGGLVYAPTILFMDEWFVNKKGFAFGVMWAGTAFGGIVIPILLQYLLSTHGFRTTLRVWVIVLFVFTVPLTYFLKPRLPISQTAHQRRFNLSFLTNRTFLLLQAGNIVEALGYFIPSIYLPSYARTLGASVSLSTLPVILFNVASVFGCVAMGSITDKYHVTTCILLSTIGSTVGVFVIWGLASTFPVLFVFCVVYGLFAGSFSSTWPGVIRAVQREERGVDPSMVFACLAAGRGIGNVACGPLSEALVHNHAWMGDASGAYGSGYGTLVVFTGVTAMLGGVGVLGRRVGWV</sequence>
<feature type="compositionally biased region" description="Polar residues" evidence="3">
    <location>
        <begin position="1"/>
        <end position="20"/>
    </location>
</feature>
<feature type="transmembrane region" description="Helical" evidence="4">
    <location>
        <begin position="94"/>
        <end position="116"/>
    </location>
</feature>
<evidence type="ECO:0000313" key="7">
    <source>
        <dbReference type="Proteomes" id="UP000250266"/>
    </source>
</evidence>
<proteinExistence type="inferred from homology"/>
<dbReference type="PANTHER" id="PTHR11360">
    <property type="entry name" value="MONOCARBOXYLATE TRANSPORTER"/>
    <property type="match status" value="1"/>
</dbReference>
<dbReference type="EMBL" id="KV745249">
    <property type="protein sequence ID" value="OCK76027.1"/>
    <property type="molecule type" value="Genomic_DNA"/>
</dbReference>
<comment type="subcellular location">
    <subcellularLocation>
        <location evidence="1">Membrane</location>
        <topology evidence="1">Multi-pass membrane protein</topology>
    </subcellularLocation>
</comment>
<dbReference type="Pfam" id="PF07690">
    <property type="entry name" value="MFS_1"/>
    <property type="match status" value="1"/>
</dbReference>
<evidence type="ECO:0000256" key="4">
    <source>
        <dbReference type="SAM" id="Phobius"/>
    </source>
</evidence>
<dbReference type="PANTHER" id="PTHR11360:SF287">
    <property type="entry name" value="MFS MONOCARBOXYLATE TRANSPORTER"/>
    <property type="match status" value="1"/>
</dbReference>
<dbReference type="InterPro" id="IPR036259">
    <property type="entry name" value="MFS_trans_sf"/>
</dbReference>
<feature type="transmembrane region" description="Helical" evidence="4">
    <location>
        <begin position="259"/>
        <end position="279"/>
    </location>
</feature>
<evidence type="ECO:0000256" key="2">
    <source>
        <dbReference type="ARBA" id="ARBA00006727"/>
    </source>
</evidence>
<protein>
    <submittedName>
        <fullName evidence="6">MFS general substrate transporter</fullName>
    </submittedName>
</protein>
<feature type="transmembrane region" description="Helical" evidence="4">
    <location>
        <begin position="128"/>
        <end position="150"/>
    </location>
</feature>
<feature type="domain" description="Major facilitator superfamily (MFS) profile" evidence="5">
    <location>
        <begin position="258"/>
        <end position="452"/>
    </location>
</feature>
<gene>
    <name evidence="6" type="ORF">K432DRAFT_385750</name>
</gene>
<accession>A0A8E2E274</accession>
<dbReference type="InterPro" id="IPR050327">
    <property type="entry name" value="Proton-linked_MCT"/>
</dbReference>
<evidence type="ECO:0000259" key="5">
    <source>
        <dbReference type="PROSITE" id="PS50850"/>
    </source>
</evidence>
<dbReference type="PROSITE" id="PS50850">
    <property type="entry name" value="MFS"/>
    <property type="match status" value="1"/>
</dbReference>
<reference evidence="6 7" key="1">
    <citation type="journal article" date="2016" name="Nat. Commun.">
        <title>Ectomycorrhizal ecology is imprinted in the genome of the dominant symbiotic fungus Cenococcum geophilum.</title>
        <authorList>
            <consortium name="DOE Joint Genome Institute"/>
            <person name="Peter M."/>
            <person name="Kohler A."/>
            <person name="Ohm R.A."/>
            <person name="Kuo A."/>
            <person name="Krutzmann J."/>
            <person name="Morin E."/>
            <person name="Arend M."/>
            <person name="Barry K.W."/>
            <person name="Binder M."/>
            <person name="Choi C."/>
            <person name="Clum A."/>
            <person name="Copeland A."/>
            <person name="Grisel N."/>
            <person name="Haridas S."/>
            <person name="Kipfer T."/>
            <person name="LaButti K."/>
            <person name="Lindquist E."/>
            <person name="Lipzen A."/>
            <person name="Maire R."/>
            <person name="Meier B."/>
            <person name="Mihaltcheva S."/>
            <person name="Molinier V."/>
            <person name="Murat C."/>
            <person name="Poggeler S."/>
            <person name="Quandt C.A."/>
            <person name="Sperisen C."/>
            <person name="Tritt A."/>
            <person name="Tisserant E."/>
            <person name="Crous P.W."/>
            <person name="Henrissat B."/>
            <person name="Nehls U."/>
            <person name="Egli S."/>
            <person name="Spatafora J.W."/>
            <person name="Grigoriev I.V."/>
            <person name="Martin F.M."/>
        </authorList>
    </citation>
    <scope>NUCLEOTIDE SEQUENCE [LARGE SCALE GENOMIC DNA]</scope>
    <source>
        <strain evidence="6 7">CBS 459.81</strain>
    </source>
</reference>
<dbReference type="SUPFAM" id="SSF103473">
    <property type="entry name" value="MFS general substrate transporter"/>
    <property type="match status" value="1"/>
</dbReference>
<comment type="similarity">
    <text evidence="2">Belongs to the major facilitator superfamily. Monocarboxylate porter (TC 2.A.1.13) family.</text>
</comment>
<feature type="region of interest" description="Disordered" evidence="3">
    <location>
        <begin position="1"/>
        <end position="34"/>
    </location>
</feature>
<dbReference type="GO" id="GO:0016020">
    <property type="term" value="C:membrane"/>
    <property type="evidence" value="ECO:0007669"/>
    <property type="project" value="UniProtKB-SubCell"/>
</dbReference>
<feature type="transmembrane region" description="Helical" evidence="4">
    <location>
        <begin position="425"/>
        <end position="446"/>
    </location>
</feature>
<keyword evidence="7" id="KW-1185">Reference proteome</keyword>
<feature type="transmembrane region" description="Helical" evidence="4">
    <location>
        <begin position="156"/>
        <end position="173"/>
    </location>
</feature>
<feature type="transmembrane region" description="Helical" evidence="4">
    <location>
        <begin position="54"/>
        <end position="74"/>
    </location>
</feature>
<organism evidence="6 7">
    <name type="scientific">Lepidopterella palustris CBS 459.81</name>
    <dbReference type="NCBI Taxonomy" id="1314670"/>
    <lineage>
        <taxon>Eukaryota</taxon>
        <taxon>Fungi</taxon>
        <taxon>Dikarya</taxon>
        <taxon>Ascomycota</taxon>
        <taxon>Pezizomycotina</taxon>
        <taxon>Dothideomycetes</taxon>
        <taxon>Pleosporomycetidae</taxon>
        <taxon>Mytilinidiales</taxon>
        <taxon>Argynnaceae</taxon>
        <taxon>Lepidopterella</taxon>
    </lineage>
</organism>
<dbReference type="Proteomes" id="UP000250266">
    <property type="component" value="Unassembled WGS sequence"/>
</dbReference>
<dbReference type="Gene3D" id="1.20.1250.20">
    <property type="entry name" value="MFS general substrate transporter like domains"/>
    <property type="match status" value="2"/>
</dbReference>
<dbReference type="OrthoDB" id="2213137at2759"/>
<name>A0A8E2E274_9PEZI</name>
<keyword evidence="4" id="KW-0812">Transmembrane</keyword>
<feature type="transmembrane region" description="Helical" evidence="4">
    <location>
        <begin position="218"/>
        <end position="238"/>
    </location>
</feature>
<keyword evidence="4" id="KW-1133">Transmembrane helix</keyword>